<organism evidence="2 3">
    <name type="scientific">Myripristis murdjan</name>
    <name type="common">pinecone soldierfish</name>
    <dbReference type="NCBI Taxonomy" id="586833"/>
    <lineage>
        <taxon>Eukaryota</taxon>
        <taxon>Metazoa</taxon>
        <taxon>Chordata</taxon>
        <taxon>Craniata</taxon>
        <taxon>Vertebrata</taxon>
        <taxon>Euteleostomi</taxon>
        <taxon>Actinopterygii</taxon>
        <taxon>Neopterygii</taxon>
        <taxon>Teleostei</taxon>
        <taxon>Neoteleostei</taxon>
        <taxon>Acanthomorphata</taxon>
        <taxon>Holocentriformes</taxon>
        <taxon>Holocentridae</taxon>
        <taxon>Myripristis</taxon>
    </lineage>
</organism>
<dbReference type="Proteomes" id="UP000472263">
    <property type="component" value="Chromosome 16"/>
</dbReference>
<sequence length="147" mass="17038">MQSLHSLCICHSHGIHIAAVNNNDPYFNTTLIHTMPYSHIERSPAELLMNRKLWTTLLPCCLVTKTTRFNSWTKAYATEAEAKEVAPRSYKLRTEDRHILRKETSASPPVETCNMNCYPDLRTNTNTQDKQVSRRSKRPRQPDRLNL</sequence>
<dbReference type="Ensembl" id="ENSMMDT00005045005.1">
    <property type="protein sequence ID" value="ENSMMDP00005044123.1"/>
    <property type="gene ID" value="ENSMMDG00005020270.1"/>
</dbReference>
<keyword evidence="3" id="KW-1185">Reference proteome</keyword>
<accession>A0A667ZYW8</accession>
<feature type="region of interest" description="Disordered" evidence="1">
    <location>
        <begin position="97"/>
        <end position="147"/>
    </location>
</feature>
<proteinExistence type="predicted"/>
<evidence type="ECO:0000256" key="1">
    <source>
        <dbReference type="SAM" id="MobiDB-lite"/>
    </source>
</evidence>
<evidence type="ECO:0000313" key="2">
    <source>
        <dbReference type="Ensembl" id="ENSMMDP00005044123.1"/>
    </source>
</evidence>
<name>A0A667ZYW8_9TELE</name>
<reference evidence="2" key="2">
    <citation type="submission" date="2025-08" db="UniProtKB">
        <authorList>
            <consortium name="Ensembl"/>
        </authorList>
    </citation>
    <scope>IDENTIFICATION</scope>
</reference>
<reference evidence="2" key="3">
    <citation type="submission" date="2025-09" db="UniProtKB">
        <authorList>
            <consortium name="Ensembl"/>
        </authorList>
    </citation>
    <scope>IDENTIFICATION</scope>
</reference>
<dbReference type="AlphaFoldDB" id="A0A667ZYW8"/>
<dbReference type="InParanoid" id="A0A667ZYW8"/>
<evidence type="ECO:0000313" key="3">
    <source>
        <dbReference type="Proteomes" id="UP000472263"/>
    </source>
</evidence>
<protein>
    <submittedName>
        <fullName evidence="2">Uncharacterized protein</fullName>
    </submittedName>
</protein>
<reference evidence="2" key="1">
    <citation type="submission" date="2019-06" db="EMBL/GenBank/DDBJ databases">
        <authorList>
            <consortium name="Wellcome Sanger Institute Data Sharing"/>
        </authorList>
    </citation>
    <scope>NUCLEOTIDE SEQUENCE [LARGE SCALE GENOMIC DNA]</scope>
</reference>